<feature type="transmembrane region" description="Helical" evidence="7">
    <location>
        <begin position="392"/>
        <end position="409"/>
    </location>
</feature>
<evidence type="ECO:0000256" key="1">
    <source>
        <dbReference type="ARBA" id="ARBA00004141"/>
    </source>
</evidence>
<name>A0A0C9YME0_9AGAM</name>
<reference evidence="9 10" key="1">
    <citation type="submission" date="2014-04" db="EMBL/GenBank/DDBJ databases">
        <authorList>
            <consortium name="DOE Joint Genome Institute"/>
            <person name="Kuo A."/>
            <person name="Kohler A."/>
            <person name="Costa M.D."/>
            <person name="Nagy L.G."/>
            <person name="Floudas D."/>
            <person name="Copeland A."/>
            <person name="Barry K.W."/>
            <person name="Cichocki N."/>
            <person name="Veneault-Fourrey C."/>
            <person name="LaButti K."/>
            <person name="Lindquist E.A."/>
            <person name="Lipzen A."/>
            <person name="Lundell T."/>
            <person name="Morin E."/>
            <person name="Murat C."/>
            <person name="Sun H."/>
            <person name="Tunlid A."/>
            <person name="Henrissat B."/>
            <person name="Grigoriev I.V."/>
            <person name="Hibbett D.S."/>
            <person name="Martin F."/>
            <person name="Nordberg H.P."/>
            <person name="Cantor M.N."/>
            <person name="Hua S.X."/>
        </authorList>
    </citation>
    <scope>NUCLEOTIDE SEQUENCE [LARGE SCALE GENOMIC DNA]</scope>
    <source>
        <strain evidence="9 10">441</strain>
    </source>
</reference>
<dbReference type="GO" id="GO:0022857">
    <property type="term" value="F:transmembrane transporter activity"/>
    <property type="evidence" value="ECO:0007669"/>
    <property type="project" value="InterPro"/>
</dbReference>
<dbReference type="PROSITE" id="PS50850">
    <property type="entry name" value="MFS"/>
    <property type="match status" value="1"/>
</dbReference>
<dbReference type="Gene3D" id="1.20.1250.20">
    <property type="entry name" value="MFS general substrate transporter like domains"/>
    <property type="match status" value="1"/>
</dbReference>
<dbReference type="GO" id="GO:0016020">
    <property type="term" value="C:membrane"/>
    <property type="evidence" value="ECO:0007669"/>
    <property type="project" value="UniProtKB-SubCell"/>
</dbReference>
<protein>
    <recommendedName>
        <fullName evidence="8">Major facilitator superfamily (MFS) profile domain-containing protein</fullName>
    </recommendedName>
</protein>
<keyword evidence="5 7" id="KW-0472">Membrane</keyword>
<feature type="transmembrane region" description="Helical" evidence="7">
    <location>
        <begin position="512"/>
        <end position="534"/>
    </location>
</feature>
<dbReference type="FunFam" id="1.20.1250.20:FF:000106">
    <property type="entry name" value="MFS transporter, putative"/>
    <property type="match status" value="1"/>
</dbReference>
<dbReference type="SUPFAM" id="SSF103473">
    <property type="entry name" value="MFS general substrate transporter"/>
    <property type="match status" value="1"/>
</dbReference>
<feature type="domain" description="Major facilitator superfamily (MFS) profile" evidence="8">
    <location>
        <begin position="112"/>
        <end position="572"/>
    </location>
</feature>
<feature type="transmembrane region" description="Helical" evidence="7">
    <location>
        <begin position="416"/>
        <end position="436"/>
    </location>
</feature>
<keyword evidence="10" id="KW-1185">Reference proteome</keyword>
<proteinExistence type="predicted"/>
<keyword evidence="3 7" id="KW-0812">Transmembrane</keyword>
<dbReference type="InterPro" id="IPR020846">
    <property type="entry name" value="MFS_dom"/>
</dbReference>
<dbReference type="STRING" id="765257.A0A0C9YME0"/>
<dbReference type="InterPro" id="IPR036259">
    <property type="entry name" value="MFS_trans_sf"/>
</dbReference>
<evidence type="ECO:0000256" key="5">
    <source>
        <dbReference type="ARBA" id="ARBA00023136"/>
    </source>
</evidence>
<evidence type="ECO:0000256" key="3">
    <source>
        <dbReference type="ARBA" id="ARBA00022692"/>
    </source>
</evidence>
<dbReference type="AlphaFoldDB" id="A0A0C9YME0"/>
<dbReference type="OrthoDB" id="1935484at2759"/>
<accession>A0A0C9YME0</accession>
<dbReference type="InterPro" id="IPR011701">
    <property type="entry name" value="MFS"/>
</dbReference>
<keyword evidence="2" id="KW-0813">Transport</keyword>
<sequence length="572" mass="65380">MATEPTAIKSTSPSPVDDNSAKDLDVSVHEVALDLVDEEEKQVNFSDILFRKRKHVIDPDAIATKRSVFDDPVLAPHYWPKKDYENLHRFDPSARWTYREERALVRKIDWKIMLMAAIGFSALNLDRSNVNQANSSSFLTDLGMTTDDFNLGNSVFRLAFLCAELPSQLVSKRVGPDRWIPTQICLWSIVSLSQFWLTGRTSFLVCRALLGALQGGFIPDLVLYLSYFYTKTELPVRLALFWMSMYFCSIVASFLAFGILHLDGVAGEAGWRWLFLIEGGITLLIGVATFFNMPPSPTQTKAWFRPKGWFTEREELIMVNRILRDDPTKGDMHNREGLTLKRFWTAICDYDVWPLYILGLMFGIPNSPPATYLTLLLRDIGFNTFQTNLLTIPYQALGIFTMFGITLLSEYVGERTFVAMLEDLWTLPFLVALYALPSGPNPWIFFAIVTGLLSFPYTHPIQVGWCSRNAGGVSGRTVNASLYNMFVQASSIIASQIYVASDAPRYERGNRILIIICCVNLGILYPGTKAYYIWRNRQRDKIWNRMTVEERDYYLRTTKDVGNRRLDFRFAH</sequence>
<dbReference type="Pfam" id="PF07690">
    <property type="entry name" value="MFS_1"/>
    <property type="match status" value="1"/>
</dbReference>
<dbReference type="HOGENOM" id="CLU_001265_2_2_1"/>
<comment type="subcellular location">
    <subcellularLocation>
        <location evidence="1">Membrane</location>
        <topology evidence="1">Multi-pass membrane protein</topology>
    </subcellularLocation>
</comment>
<organism evidence="9 10">
    <name type="scientific">Pisolithus microcarpus 441</name>
    <dbReference type="NCBI Taxonomy" id="765257"/>
    <lineage>
        <taxon>Eukaryota</taxon>
        <taxon>Fungi</taxon>
        <taxon>Dikarya</taxon>
        <taxon>Basidiomycota</taxon>
        <taxon>Agaricomycotina</taxon>
        <taxon>Agaricomycetes</taxon>
        <taxon>Agaricomycetidae</taxon>
        <taxon>Boletales</taxon>
        <taxon>Sclerodermatineae</taxon>
        <taxon>Pisolithaceae</taxon>
        <taxon>Pisolithus</taxon>
    </lineage>
</organism>
<dbReference type="Proteomes" id="UP000054018">
    <property type="component" value="Unassembled WGS sequence"/>
</dbReference>
<dbReference type="PANTHER" id="PTHR43791:SF65">
    <property type="entry name" value="MAJOR FACILITATOR SUPERFAMILY (MFS) PROFILE DOMAIN-CONTAINING PROTEIN-RELATED"/>
    <property type="match status" value="1"/>
</dbReference>
<evidence type="ECO:0000313" key="9">
    <source>
        <dbReference type="EMBL" id="KIK17911.1"/>
    </source>
</evidence>
<feature type="transmembrane region" description="Helical" evidence="7">
    <location>
        <begin position="273"/>
        <end position="291"/>
    </location>
</feature>
<evidence type="ECO:0000256" key="2">
    <source>
        <dbReference type="ARBA" id="ARBA00022448"/>
    </source>
</evidence>
<evidence type="ECO:0000256" key="6">
    <source>
        <dbReference type="SAM" id="MobiDB-lite"/>
    </source>
</evidence>
<evidence type="ECO:0000259" key="8">
    <source>
        <dbReference type="PROSITE" id="PS50850"/>
    </source>
</evidence>
<gene>
    <name evidence="9" type="ORF">PISMIDRAFT_209441</name>
</gene>
<feature type="transmembrane region" description="Helical" evidence="7">
    <location>
        <begin position="204"/>
        <end position="227"/>
    </location>
</feature>
<keyword evidence="4 7" id="KW-1133">Transmembrane helix</keyword>
<reference evidence="10" key="2">
    <citation type="submission" date="2015-01" db="EMBL/GenBank/DDBJ databases">
        <title>Evolutionary Origins and Diversification of the Mycorrhizal Mutualists.</title>
        <authorList>
            <consortium name="DOE Joint Genome Institute"/>
            <consortium name="Mycorrhizal Genomics Consortium"/>
            <person name="Kohler A."/>
            <person name="Kuo A."/>
            <person name="Nagy L.G."/>
            <person name="Floudas D."/>
            <person name="Copeland A."/>
            <person name="Barry K.W."/>
            <person name="Cichocki N."/>
            <person name="Veneault-Fourrey C."/>
            <person name="LaButti K."/>
            <person name="Lindquist E.A."/>
            <person name="Lipzen A."/>
            <person name="Lundell T."/>
            <person name="Morin E."/>
            <person name="Murat C."/>
            <person name="Riley R."/>
            <person name="Ohm R."/>
            <person name="Sun H."/>
            <person name="Tunlid A."/>
            <person name="Henrissat B."/>
            <person name="Grigoriev I.V."/>
            <person name="Hibbett D.S."/>
            <person name="Martin F."/>
        </authorList>
    </citation>
    <scope>NUCLEOTIDE SEQUENCE [LARGE SCALE GENOMIC DNA]</scope>
    <source>
        <strain evidence="10">441</strain>
    </source>
</reference>
<feature type="region of interest" description="Disordered" evidence="6">
    <location>
        <begin position="1"/>
        <end position="21"/>
    </location>
</feature>
<feature type="transmembrane region" description="Helical" evidence="7">
    <location>
        <begin position="239"/>
        <end position="261"/>
    </location>
</feature>
<dbReference type="EMBL" id="KN833816">
    <property type="protein sequence ID" value="KIK17911.1"/>
    <property type="molecule type" value="Genomic_DNA"/>
</dbReference>
<evidence type="ECO:0000313" key="10">
    <source>
        <dbReference type="Proteomes" id="UP000054018"/>
    </source>
</evidence>
<evidence type="ECO:0000256" key="4">
    <source>
        <dbReference type="ARBA" id="ARBA00022989"/>
    </source>
</evidence>
<dbReference type="PANTHER" id="PTHR43791">
    <property type="entry name" value="PERMEASE-RELATED"/>
    <property type="match status" value="1"/>
</dbReference>
<evidence type="ECO:0000256" key="7">
    <source>
        <dbReference type="SAM" id="Phobius"/>
    </source>
</evidence>